<evidence type="ECO:0000259" key="2">
    <source>
        <dbReference type="PROSITE" id="PS51704"/>
    </source>
</evidence>
<dbReference type="SUPFAM" id="SSF51695">
    <property type="entry name" value="PLC-like phosphodiesterases"/>
    <property type="match status" value="1"/>
</dbReference>
<keyword evidence="1" id="KW-0812">Transmembrane</keyword>
<dbReference type="GO" id="GO:0070291">
    <property type="term" value="P:N-acylethanolamine metabolic process"/>
    <property type="evidence" value="ECO:0007669"/>
    <property type="project" value="TreeGrafter"/>
</dbReference>
<name>A0A9W2ZK86_BIOGL</name>
<reference evidence="4" key="1">
    <citation type="submission" date="2025-08" db="UniProtKB">
        <authorList>
            <consortium name="RefSeq"/>
        </authorList>
    </citation>
    <scope>IDENTIFICATION</scope>
</reference>
<dbReference type="GO" id="GO:0005886">
    <property type="term" value="C:plasma membrane"/>
    <property type="evidence" value="ECO:0007669"/>
    <property type="project" value="TreeGrafter"/>
</dbReference>
<keyword evidence="1" id="KW-1133">Transmembrane helix</keyword>
<dbReference type="GO" id="GO:0008889">
    <property type="term" value="F:glycerophosphodiester phosphodiesterase activity"/>
    <property type="evidence" value="ECO:0007669"/>
    <property type="project" value="TreeGrafter"/>
</dbReference>
<dbReference type="Pfam" id="PF03009">
    <property type="entry name" value="GDPD"/>
    <property type="match status" value="1"/>
</dbReference>
<feature type="transmembrane region" description="Helical" evidence="1">
    <location>
        <begin position="32"/>
        <end position="63"/>
    </location>
</feature>
<proteinExistence type="predicted"/>
<accession>A0A9W2ZK86</accession>
<dbReference type="InterPro" id="IPR030395">
    <property type="entry name" value="GP_PDE_dom"/>
</dbReference>
<protein>
    <submittedName>
        <fullName evidence="4">Glycerophosphodiester phosphodiesterase 1-like isoform X1</fullName>
    </submittedName>
</protein>
<dbReference type="Gene3D" id="3.20.20.190">
    <property type="entry name" value="Phosphatidylinositol (PI) phosphodiesterase"/>
    <property type="match status" value="1"/>
</dbReference>
<dbReference type="RefSeq" id="XP_055875405.1">
    <property type="nucleotide sequence ID" value="XM_056019430.1"/>
</dbReference>
<keyword evidence="1" id="KW-0472">Membrane</keyword>
<dbReference type="AlphaFoldDB" id="A0A9W2ZK86"/>
<dbReference type="Proteomes" id="UP001165740">
    <property type="component" value="Chromosome 2"/>
</dbReference>
<dbReference type="PANTHER" id="PTHR46320:SF1">
    <property type="entry name" value="GLYCEROPHOSPHODIESTER PHOSPHODIESTERASE 1"/>
    <property type="match status" value="1"/>
</dbReference>
<sequence>MACNLLKNELFCWIIRTMAVSQRTAVMTGNMVLLWLFINTFITSVFVWSFLVTASVLAAIQYVKISPVNESRISQNILQLFAVDKDNVKSNTIFHKAGGFHAPENTLEAVEQAITMGIPAIEIDLDFTKDGVGVLIHGPKVDATTDSKGFVSDFTFQQIQELNAAANDVNRNKYPVARIPTLESCIEICVRNNLVVFIDCKSNPKETAKLVTSLYAKHPKLYDLGIVCSFYPTIIYAVRKADPNILTALTHRNLILSELGQGTERNKELWKKVISPWLDILLSWAHWSILWYICGNSFFLCNKDNVCLDHKKFWKGLGIRMVIWTVNSEHDKNYFLRSLNIPIITDGLYAPQNAQEHEN</sequence>
<dbReference type="InterPro" id="IPR017946">
    <property type="entry name" value="PLC-like_Pdiesterase_TIM-brl"/>
</dbReference>
<dbReference type="OrthoDB" id="197419at2759"/>
<dbReference type="OMA" id="KHHWMTL"/>
<dbReference type="GeneID" id="106052557"/>
<dbReference type="GO" id="GO:0006580">
    <property type="term" value="P:ethanolamine metabolic process"/>
    <property type="evidence" value="ECO:0007669"/>
    <property type="project" value="TreeGrafter"/>
</dbReference>
<gene>
    <name evidence="4" type="primary">LOC106052557</name>
</gene>
<keyword evidence="3" id="KW-1185">Reference proteome</keyword>
<dbReference type="PANTHER" id="PTHR46320">
    <property type="entry name" value="GLYCEROPHOSPHODIESTER PHOSPHODIESTERASE 1"/>
    <property type="match status" value="1"/>
</dbReference>
<feature type="domain" description="GP-PDE" evidence="2">
    <location>
        <begin position="90"/>
        <end position="355"/>
    </location>
</feature>
<dbReference type="PROSITE" id="PS51704">
    <property type="entry name" value="GP_PDE"/>
    <property type="match status" value="1"/>
</dbReference>
<evidence type="ECO:0000256" key="1">
    <source>
        <dbReference type="SAM" id="Phobius"/>
    </source>
</evidence>
<evidence type="ECO:0000313" key="4">
    <source>
        <dbReference type="RefSeq" id="XP_055875405.1"/>
    </source>
</evidence>
<dbReference type="GO" id="GO:0006644">
    <property type="term" value="P:phospholipid metabolic process"/>
    <property type="evidence" value="ECO:0007669"/>
    <property type="project" value="TreeGrafter"/>
</dbReference>
<evidence type="ECO:0000313" key="3">
    <source>
        <dbReference type="Proteomes" id="UP001165740"/>
    </source>
</evidence>
<organism evidence="3 4">
    <name type="scientific">Biomphalaria glabrata</name>
    <name type="common">Bloodfluke planorb</name>
    <name type="synonym">Freshwater snail</name>
    <dbReference type="NCBI Taxonomy" id="6526"/>
    <lineage>
        <taxon>Eukaryota</taxon>
        <taxon>Metazoa</taxon>
        <taxon>Spiralia</taxon>
        <taxon>Lophotrochozoa</taxon>
        <taxon>Mollusca</taxon>
        <taxon>Gastropoda</taxon>
        <taxon>Heterobranchia</taxon>
        <taxon>Euthyneura</taxon>
        <taxon>Panpulmonata</taxon>
        <taxon>Hygrophila</taxon>
        <taxon>Lymnaeoidea</taxon>
        <taxon>Planorbidae</taxon>
        <taxon>Biomphalaria</taxon>
    </lineage>
</organism>